<keyword evidence="2" id="KW-0904">Protein phosphatase</keyword>
<sequence length="669" mass="74277">MSETNDCAATVTAGGGYRSTFSRSVSWTDRSPSNRKPPHAAAKNRQLRPLSINKRSIEEWPSAGSDDLGVWPQADTPRGRGSITGSEFQFKRDKLAFYDKECSRIAEHVYLGSDTVAKNHELLRQNGITHVLNCVGFVCPEYFKSEFVYKTLWLQDSPTEDITSILYDVFDYFEDVRLQGGRVLVHCCQGVSRSTSLVIAYLMWREGQSFEDAFHYVKNARGVTNPNMGFACQLLMCQKRVVNVHSNANGNVNVMPSSPNSVLRMYRMAPHSPYDPLHVVPKMVDRPCAKALDSRGAFIVHVPSAIYVWIGKNCSPVISCNAQSAATQVVRYEKANVPILSICEGEEPMEFWVALSNQELVEKERMGIDGDMGIHPRKVDEYDLDFGIFHKALAGGVVPPFSVSNTGSETLLPARENSWGRLRRKLANSIMKGLFTSSKCCDTTSPKDELLRENVEEDEKQHSVVDHSSKHLSGSSSYIEYIVDHSSDKPKDSLVFMDRFVPNVGSSLPPTHRKSDSFPCSLSNSPKFSSKSPTLSPSNSDCASSFTFSPASTHWSDLSFISSRQPSPSGLESSEQPFYLNKDASLLERSSSLRNTAVSSSSETLLVNHNTVGTNSYKGRNSNISIAERRGSKPPPQMFVTSVSESLRAHKVLVRSQTFTLPNRDDNLM</sequence>
<dbReference type="SMART" id="SM00195">
    <property type="entry name" value="DSPc"/>
    <property type="match status" value="1"/>
</dbReference>
<evidence type="ECO:0000259" key="5">
    <source>
        <dbReference type="PROSITE" id="PS50056"/>
    </source>
</evidence>
<dbReference type="CDD" id="cd14498">
    <property type="entry name" value="DSP"/>
    <property type="match status" value="1"/>
</dbReference>
<dbReference type="InterPro" id="IPR029021">
    <property type="entry name" value="Prot-tyrosine_phosphatase-like"/>
</dbReference>
<dbReference type="Pfam" id="PF00782">
    <property type="entry name" value="DSPc"/>
    <property type="match status" value="1"/>
</dbReference>
<dbReference type="PROSITE" id="PS00383">
    <property type="entry name" value="TYR_PHOSPHATASE_1"/>
    <property type="match status" value="1"/>
</dbReference>
<dbReference type="InterPro" id="IPR007123">
    <property type="entry name" value="Gelsolin-like_dom"/>
</dbReference>
<feature type="region of interest" description="Disordered" evidence="3">
    <location>
        <begin position="61"/>
        <end position="84"/>
    </location>
</feature>
<dbReference type="SMART" id="SM00262">
    <property type="entry name" value="GEL"/>
    <property type="match status" value="1"/>
</dbReference>
<dbReference type="InterPro" id="IPR020422">
    <property type="entry name" value="TYR_PHOSPHATASE_DUAL_dom"/>
</dbReference>
<dbReference type="AlphaFoldDB" id="A0A2Z6MTC2"/>
<dbReference type="Gene3D" id="3.40.20.10">
    <property type="entry name" value="Severin"/>
    <property type="match status" value="1"/>
</dbReference>
<name>A0A2Z6MTC2_TRISU</name>
<dbReference type="EMBL" id="DF973609">
    <property type="protein sequence ID" value="GAU35934.1"/>
    <property type="molecule type" value="Genomic_DNA"/>
</dbReference>
<evidence type="ECO:0000256" key="1">
    <source>
        <dbReference type="ARBA" id="ARBA00022801"/>
    </source>
</evidence>
<feature type="domain" description="Tyrosine-protein phosphatase" evidence="4">
    <location>
        <begin position="101"/>
        <end position="243"/>
    </location>
</feature>
<keyword evidence="1" id="KW-0378">Hydrolase</keyword>
<evidence type="ECO:0000256" key="3">
    <source>
        <dbReference type="SAM" id="MobiDB-lite"/>
    </source>
</evidence>
<dbReference type="InterPro" id="IPR000340">
    <property type="entry name" value="Dual-sp_phosphatase_cat-dom"/>
</dbReference>
<dbReference type="InterPro" id="IPR029006">
    <property type="entry name" value="ADF-H/Gelsolin-like_dom_sf"/>
</dbReference>
<accession>A0A2Z6MTC2</accession>
<evidence type="ECO:0000259" key="4">
    <source>
        <dbReference type="PROSITE" id="PS50054"/>
    </source>
</evidence>
<gene>
    <name evidence="6" type="ORF">TSUD_69670</name>
</gene>
<dbReference type="InterPro" id="IPR007122">
    <property type="entry name" value="Villin/Gelsolin"/>
</dbReference>
<dbReference type="Pfam" id="PF00626">
    <property type="entry name" value="Gelsolin"/>
    <property type="match status" value="1"/>
</dbReference>
<dbReference type="OrthoDB" id="165342at2759"/>
<dbReference type="GO" id="GO:0004721">
    <property type="term" value="F:phosphoprotein phosphatase activity"/>
    <property type="evidence" value="ECO:0007669"/>
    <property type="project" value="UniProtKB-KW"/>
</dbReference>
<dbReference type="Proteomes" id="UP000242715">
    <property type="component" value="Unassembled WGS sequence"/>
</dbReference>
<dbReference type="PANTHER" id="PTHR46381:SF2">
    <property type="entry name" value="MAP KINASE PHOSPHATASE"/>
    <property type="match status" value="1"/>
</dbReference>
<feature type="domain" description="Tyrosine specific protein phosphatases" evidence="5">
    <location>
        <begin position="160"/>
        <end position="221"/>
    </location>
</feature>
<dbReference type="PROSITE" id="PS50054">
    <property type="entry name" value="TYR_PHOSPHATASE_DUAL"/>
    <property type="match status" value="1"/>
</dbReference>
<dbReference type="GO" id="GO:0051015">
    <property type="term" value="F:actin filament binding"/>
    <property type="evidence" value="ECO:0007669"/>
    <property type="project" value="InterPro"/>
</dbReference>
<feature type="compositionally biased region" description="Polar residues" evidence="3">
    <location>
        <begin position="22"/>
        <end position="31"/>
    </location>
</feature>
<keyword evidence="7" id="KW-1185">Reference proteome</keyword>
<dbReference type="PROSITE" id="PS50056">
    <property type="entry name" value="TYR_PHOSPHATASE_2"/>
    <property type="match status" value="1"/>
</dbReference>
<dbReference type="InterPro" id="IPR016130">
    <property type="entry name" value="Tyr_Pase_AS"/>
</dbReference>
<reference evidence="7" key="1">
    <citation type="journal article" date="2017" name="Front. Plant Sci.">
        <title>Climate Clever Clovers: New Paradigm to Reduce the Environmental Footprint of Ruminants by Breeding Low Methanogenic Forages Utilizing Haplotype Variation.</title>
        <authorList>
            <person name="Kaur P."/>
            <person name="Appels R."/>
            <person name="Bayer P.E."/>
            <person name="Keeble-Gagnere G."/>
            <person name="Wang J."/>
            <person name="Hirakawa H."/>
            <person name="Shirasawa K."/>
            <person name="Vercoe P."/>
            <person name="Stefanova K."/>
            <person name="Durmic Z."/>
            <person name="Nichols P."/>
            <person name="Revell C."/>
            <person name="Isobe S.N."/>
            <person name="Edwards D."/>
            <person name="Erskine W."/>
        </authorList>
    </citation>
    <scope>NUCLEOTIDE SEQUENCE [LARGE SCALE GENOMIC DNA]</scope>
    <source>
        <strain evidence="7">cv. Daliak</strain>
    </source>
</reference>
<dbReference type="Gene3D" id="3.90.190.10">
    <property type="entry name" value="Protein tyrosine phosphatase superfamily"/>
    <property type="match status" value="1"/>
</dbReference>
<dbReference type="SUPFAM" id="SSF52799">
    <property type="entry name" value="(Phosphotyrosine protein) phosphatases II"/>
    <property type="match status" value="1"/>
</dbReference>
<evidence type="ECO:0000313" key="6">
    <source>
        <dbReference type="EMBL" id="GAU35934.1"/>
    </source>
</evidence>
<dbReference type="InterPro" id="IPR000387">
    <property type="entry name" value="Tyr_Pase_dom"/>
</dbReference>
<proteinExistence type="predicted"/>
<feature type="region of interest" description="Disordered" evidence="3">
    <location>
        <begin position="22"/>
        <end position="48"/>
    </location>
</feature>
<dbReference type="PANTHER" id="PTHR46381">
    <property type="entry name" value="MKPA PROTEIN"/>
    <property type="match status" value="1"/>
</dbReference>
<dbReference type="SUPFAM" id="SSF55753">
    <property type="entry name" value="Actin depolymerizing proteins"/>
    <property type="match status" value="1"/>
</dbReference>
<evidence type="ECO:0008006" key="8">
    <source>
        <dbReference type="Google" id="ProtNLM"/>
    </source>
</evidence>
<evidence type="ECO:0000313" key="7">
    <source>
        <dbReference type="Proteomes" id="UP000242715"/>
    </source>
</evidence>
<evidence type="ECO:0000256" key="2">
    <source>
        <dbReference type="ARBA" id="ARBA00022912"/>
    </source>
</evidence>
<protein>
    <recommendedName>
        <fullName evidence="8">Protein-tyrosine-phosphatase</fullName>
    </recommendedName>
</protein>
<organism evidence="6 7">
    <name type="scientific">Trifolium subterraneum</name>
    <name type="common">Subterranean clover</name>
    <dbReference type="NCBI Taxonomy" id="3900"/>
    <lineage>
        <taxon>Eukaryota</taxon>
        <taxon>Viridiplantae</taxon>
        <taxon>Streptophyta</taxon>
        <taxon>Embryophyta</taxon>
        <taxon>Tracheophyta</taxon>
        <taxon>Spermatophyta</taxon>
        <taxon>Magnoliopsida</taxon>
        <taxon>eudicotyledons</taxon>
        <taxon>Gunneridae</taxon>
        <taxon>Pentapetalae</taxon>
        <taxon>rosids</taxon>
        <taxon>fabids</taxon>
        <taxon>Fabales</taxon>
        <taxon>Fabaceae</taxon>
        <taxon>Papilionoideae</taxon>
        <taxon>50 kb inversion clade</taxon>
        <taxon>NPAAA clade</taxon>
        <taxon>Hologalegina</taxon>
        <taxon>IRL clade</taxon>
        <taxon>Trifolieae</taxon>
        <taxon>Trifolium</taxon>
    </lineage>
</organism>